<protein>
    <submittedName>
        <fullName evidence="1">Uncharacterized protein</fullName>
    </submittedName>
</protein>
<accession>A0AAD1NNU4</accession>
<gene>
    <name evidence="1" type="ORF">TUM17379_18430</name>
</gene>
<dbReference type="Proteomes" id="UP000825078">
    <property type="component" value="Chromosome"/>
</dbReference>
<evidence type="ECO:0000313" key="1">
    <source>
        <dbReference type="EMBL" id="BCV44825.1"/>
    </source>
</evidence>
<dbReference type="AlphaFoldDB" id="A0AAD1NNU4"/>
<organism evidence="1 2">
    <name type="scientific">Shewanella algae</name>
    <dbReference type="NCBI Taxonomy" id="38313"/>
    <lineage>
        <taxon>Bacteria</taxon>
        <taxon>Pseudomonadati</taxon>
        <taxon>Pseudomonadota</taxon>
        <taxon>Gammaproteobacteria</taxon>
        <taxon>Alteromonadales</taxon>
        <taxon>Shewanellaceae</taxon>
        <taxon>Shewanella</taxon>
    </lineage>
</organism>
<dbReference type="EMBL" id="AP024613">
    <property type="protein sequence ID" value="BCV44825.1"/>
    <property type="molecule type" value="Genomic_DNA"/>
</dbReference>
<evidence type="ECO:0000313" key="2">
    <source>
        <dbReference type="Proteomes" id="UP000825078"/>
    </source>
</evidence>
<proteinExistence type="predicted"/>
<name>A0AAD1NNU4_9GAMM</name>
<reference evidence="1" key="1">
    <citation type="submission" date="2021-05" db="EMBL/GenBank/DDBJ databases">
        <title>Molecular characterization for Shewanella algae harboring chromosomal blaOXA-55-like strains isolated from clinical and environment sample.</title>
        <authorList>
            <person name="Ohama Y."/>
            <person name="Aoki K."/>
            <person name="Harada S."/>
            <person name="Moriya K."/>
            <person name="Ishii Y."/>
            <person name="Tateda K."/>
        </authorList>
    </citation>
    <scope>NUCLEOTIDE SEQUENCE</scope>
    <source>
        <strain evidence="1">TUM17379</strain>
    </source>
</reference>
<sequence>MKLVATTTEELSTRESKFSKAAFKRLPNPLAGLALAIASLGWAWENVSAEFPGLALGAAVA</sequence>